<dbReference type="PANTHER" id="PTHR23291:SF50">
    <property type="entry name" value="PROTEIN LIFEGUARD 4"/>
    <property type="match status" value="1"/>
</dbReference>
<feature type="transmembrane region" description="Helical" evidence="6">
    <location>
        <begin position="153"/>
        <end position="172"/>
    </location>
</feature>
<feature type="transmembrane region" description="Helical" evidence="6">
    <location>
        <begin position="249"/>
        <end position="269"/>
    </location>
</feature>
<dbReference type="GO" id="GO:0016020">
    <property type="term" value="C:membrane"/>
    <property type="evidence" value="ECO:0007669"/>
    <property type="project" value="UniProtKB-SubCell"/>
</dbReference>
<accession>A0A087ADR5</accession>
<keyword evidence="4 6" id="KW-1133">Transmembrane helix</keyword>
<dbReference type="Proteomes" id="UP000028995">
    <property type="component" value="Unassembled WGS sequence"/>
</dbReference>
<feature type="transmembrane region" description="Helical" evidence="6">
    <location>
        <begin position="94"/>
        <end position="116"/>
    </location>
</feature>
<dbReference type="PANTHER" id="PTHR23291">
    <property type="entry name" value="BAX INHIBITOR-RELATED"/>
    <property type="match status" value="1"/>
</dbReference>
<reference evidence="8 11" key="2">
    <citation type="submission" date="2016-11" db="EMBL/GenBank/DDBJ databases">
        <title>complete genome sequence of Bifidobacterium choerinum strain FMB-1.</title>
        <authorList>
            <person name="Park C.-S."/>
            <person name="Jung D.-H."/>
            <person name="Choi D.-S."/>
        </authorList>
    </citation>
    <scope>NUCLEOTIDE SEQUENCE [LARGE SCALE GENOMIC DNA]</scope>
    <source>
        <strain evidence="8 11">FMB-1</strain>
    </source>
</reference>
<dbReference type="eggNOG" id="COG0670">
    <property type="taxonomic scope" value="Bacteria"/>
</dbReference>
<dbReference type="RefSeq" id="WP_024540544.1">
    <property type="nucleotide sequence ID" value="NZ_CP018044.1"/>
</dbReference>
<proteinExistence type="inferred from homology"/>
<evidence type="ECO:0000256" key="2">
    <source>
        <dbReference type="ARBA" id="ARBA00010350"/>
    </source>
</evidence>
<evidence type="ECO:0000256" key="4">
    <source>
        <dbReference type="ARBA" id="ARBA00022989"/>
    </source>
</evidence>
<keyword evidence="5 6" id="KW-0472">Membrane</keyword>
<comment type="similarity">
    <text evidence="2 6">Belongs to the BI1 family.</text>
</comment>
<name>A0A087ADR5_9BIFI</name>
<evidence type="ECO:0000313" key="10">
    <source>
        <dbReference type="Proteomes" id="UP000028995"/>
    </source>
</evidence>
<feature type="transmembrane region" description="Helical" evidence="6">
    <location>
        <begin position="70"/>
        <end position="88"/>
    </location>
</feature>
<sequence length="277" mass="30245">MTYGQQPGARRPDDRQPYGAAPQYGIYGNPNQGAGTMRQGVDGIYTIQPTAVTERAEHVSMTRAYGEMTIALVLTGLVAIVTNMTGLYESFFKAAGVIGVWLPMIVEVGIAIYLGMRVMNMKASTARVWFYVYAALMGFSLSVIFSAYSIATIGYAFLISAVFYFALTMFGLTTKANMLKAGPVLVIGLIVLIVTQVVLMFVAPTNTTLKVVAAIGIVLFAAMTIYDAQFTKRVFAQYASQGPEMIKRVSILCALNLYLDFVNMFLYVLQLLGLSRD</sequence>
<dbReference type="InterPro" id="IPR006214">
    <property type="entry name" value="Bax_inhibitor_1-related"/>
</dbReference>
<dbReference type="EMBL" id="CP018044">
    <property type="protein sequence ID" value="ATU20965.1"/>
    <property type="molecule type" value="Genomic_DNA"/>
</dbReference>
<feature type="transmembrane region" description="Helical" evidence="6">
    <location>
        <begin position="128"/>
        <end position="147"/>
    </location>
</feature>
<keyword evidence="3 6" id="KW-0812">Transmembrane</keyword>
<protein>
    <submittedName>
        <fullName evidence="9">Membrane protein</fullName>
    </submittedName>
</protein>
<feature type="region of interest" description="Disordered" evidence="7">
    <location>
        <begin position="1"/>
        <end position="22"/>
    </location>
</feature>
<keyword evidence="10" id="KW-1185">Reference proteome</keyword>
<evidence type="ECO:0000256" key="5">
    <source>
        <dbReference type="ARBA" id="ARBA00023136"/>
    </source>
</evidence>
<dbReference type="KEGG" id="bcho:BcFMB_08610"/>
<dbReference type="Proteomes" id="UP000229907">
    <property type="component" value="Chromosome"/>
</dbReference>
<evidence type="ECO:0000313" key="11">
    <source>
        <dbReference type="Proteomes" id="UP000229907"/>
    </source>
</evidence>
<dbReference type="STRING" id="35760.BCHO_1380"/>
<organism evidence="9 10">
    <name type="scientific">Bifidobacterium choerinum</name>
    <dbReference type="NCBI Taxonomy" id="35760"/>
    <lineage>
        <taxon>Bacteria</taxon>
        <taxon>Bacillati</taxon>
        <taxon>Actinomycetota</taxon>
        <taxon>Actinomycetes</taxon>
        <taxon>Bifidobacteriales</taxon>
        <taxon>Bifidobacteriaceae</taxon>
        <taxon>Bifidobacterium</taxon>
    </lineage>
</organism>
<reference evidence="9 10" key="1">
    <citation type="submission" date="2014-03" db="EMBL/GenBank/DDBJ databases">
        <title>Genomics of Bifidobacteria.</title>
        <authorList>
            <person name="Ventura M."/>
            <person name="Milani C."/>
            <person name="Lugli G.A."/>
        </authorList>
    </citation>
    <scope>NUCLEOTIDE SEQUENCE [LARGE SCALE GENOMIC DNA]</scope>
    <source>
        <strain evidence="9 10">LMG 10510</strain>
    </source>
</reference>
<comment type="subcellular location">
    <subcellularLocation>
        <location evidence="1">Membrane</location>
        <topology evidence="1">Multi-pass membrane protein</topology>
    </subcellularLocation>
</comment>
<dbReference type="AlphaFoldDB" id="A0A087ADR5"/>
<dbReference type="EMBL" id="JGYU01000008">
    <property type="protein sequence ID" value="KFI56915.1"/>
    <property type="molecule type" value="Genomic_DNA"/>
</dbReference>
<evidence type="ECO:0000256" key="3">
    <source>
        <dbReference type="ARBA" id="ARBA00022692"/>
    </source>
</evidence>
<dbReference type="CDD" id="cd10432">
    <property type="entry name" value="BI-1-like_bacterial"/>
    <property type="match status" value="1"/>
</dbReference>
<evidence type="ECO:0000313" key="9">
    <source>
        <dbReference type="EMBL" id="KFI56915.1"/>
    </source>
</evidence>
<feature type="transmembrane region" description="Helical" evidence="6">
    <location>
        <begin position="184"/>
        <end position="203"/>
    </location>
</feature>
<dbReference type="Pfam" id="PF01027">
    <property type="entry name" value="Bax1-I"/>
    <property type="match status" value="1"/>
</dbReference>
<evidence type="ECO:0000256" key="6">
    <source>
        <dbReference type="RuleBase" id="RU004379"/>
    </source>
</evidence>
<gene>
    <name evidence="8" type="ORF">BcFMB_08610</name>
    <name evidence="9" type="ORF">BCHO_1380</name>
</gene>
<evidence type="ECO:0000313" key="8">
    <source>
        <dbReference type="EMBL" id="ATU20965.1"/>
    </source>
</evidence>
<feature type="transmembrane region" description="Helical" evidence="6">
    <location>
        <begin position="209"/>
        <end position="228"/>
    </location>
</feature>
<evidence type="ECO:0000256" key="7">
    <source>
        <dbReference type="SAM" id="MobiDB-lite"/>
    </source>
</evidence>
<evidence type="ECO:0000256" key="1">
    <source>
        <dbReference type="ARBA" id="ARBA00004141"/>
    </source>
</evidence>
<dbReference type="OrthoDB" id="9793828at2"/>